<evidence type="ECO:0000256" key="2">
    <source>
        <dbReference type="ARBA" id="ARBA00022475"/>
    </source>
</evidence>
<name>A0AAE9ZYX0_9BACT</name>
<feature type="domain" description="ABC3 transporter permease C-terminal" evidence="8">
    <location>
        <begin position="763"/>
        <end position="876"/>
    </location>
</feature>
<keyword evidence="4 7" id="KW-1133">Transmembrane helix</keyword>
<evidence type="ECO:0000256" key="5">
    <source>
        <dbReference type="ARBA" id="ARBA00023136"/>
    </source>
</evidence>
<dbReference type="NCBIfam" id="NF038403">
    <property type="entry name" value="perm_prefix_1"/>
    <property type="match status" value="1"/>
</dbReference>
<feature type="transmembrane region" description="Helical" evidence="7">
    <location>
        <begin position="846"/>
        <end position="865"/>
    </location>
</feature>
<dbReference type="InterPro" id="IPR003838">
    <property type="entry name" value="ABC3_permease_C"/>
</dbReference>
<keyword evidence="11" id="KW-1185">Reference proteome</keyword>
<evidence type="ECO:0000256" key="4">
    <source>
        <dbReference type="ARBA" id="ARBA00022989"/>
    </source>
</evidence>
<feature type="transmembrane region" description="Helical" evidence="7">
    <location>
        <begin position="497"/>
        <end position="517"/>
    </location>
</feature>
<feature type="transmembrane region" description="Helical" evidence="7">
    <location>
        <begin position="815"/>
        <end position="834"/>
    </location>
</feature>
<evidence type="ECO:0000313" key="10">
    <source>
        <dbReference type="EMBL" id="WED63823.1"/>
    </source>
</evidence>
<evidence type="ECO:0000256" key="1">
    <source>
        <dbReference type="ARBA" id="ARBA00004651"/>
    </source>
</evidence>
<dbReference type="AlphaFoldDB" id="A0AAE9ZYX0"/>
<feature type="domain" description="MacB-like periplasmic core" evidence="9">
    <location>
        <begin position="100"/>
        <end position="314"/>
    </location>
</feature>
<comment type="similarity">
    <text evidence="6">Belongs to the ABC-4 integral membrane protein family.</text>
</comment>
<dbReference type="InterPro" id="IPR017800">
    <property type="entry name" value="ADOP"/>
</dbReference>
<feature type="domain" description="MacB-like periplasmic core" evidence="9">
    <location>
        <begin position="498"/>
        <end position="725"/>
    </location>
</feature>
<organism evidence="10 11">
    <name type="scientific">Synoicihabitans lomoniglobus</name>
    <dbReference type="NCBI Taxonomy" id="2909285"/>
    <lineage>
        <taxon>Bacteria</taxon>
        <taxon>Pseudomonadati</taxon>
        <taxon>Verrucomicrobiota</taxon>
        <taxon>Opitutia</taxon>
        <taxon>Opitutales</taxon>
        <taxon>Opitutaceae</taxon>
        <taxon>Synoicihabitans</taxon>
    </lineage>
</organism>
<comment type="subcellular location">
    <subcellularLocation>
        <location evidence="1">Cell membrane</location>
        <topology evidence="1">Multi-pass membrane protein</topology>
    </subcellularLocation>
</comment>
<keyword evidence="2" id="KW-1003">Cell membrane</keyword>
<accession>A0AAE9ZYX0</accession>
<evidence type="ECO:0000313" key="11">
    <source>
        <dbReference type="Proteomes" id="UP001218638"/>
    </source>
</evidence>
<dbReference type="NCBIfam" id="TIGR03434">
    <property type="entry name" value="ADOP"/>
    <property type="match status" value="1"/>
</dbReference>
<sequence>MLAELFAFLRTTLRRWFLRDRQETALRDELAFHREQLVSQYREEGMTPAEAEHAAAKEFGAFADAYVEESRDTWRPSWIRAVGHDLRFATRSMMRSPSFSLLAVVTLALGIGACTTMFSVIQSTVRSALPVEDQDRLVFFWEDNLELGIDQFSQSIPNFVDYRDRLTSFESLIGTNGGNVSLALETGAAMHARAVAISAGFSRAFGWPLLRGRDFLSAEDAPGGPAVAIISERVWREQFNGRENVIGATVLIDREPHQVVGVVGRQADLLGDTDVWRPLRPDPTRVSRDDHWVTVIGKLKTGVAIDQAEAEIDAVAATLRAEYPDTMKGWGAHLETLTDQIIPPAWRDSLNLLFAAVGLLLLIACANVANLLLSRALIRENEIAIRISLGATRGQIVRQLLCETLVLAAAGTAVGLLLTYWGLDALRTFAPTDLPRIDTIALSTPSFVFAALTCLGTTLVAGLLPALKGTGGKRPPGQGMAVKTIGGSKHRNRLRDLLVMIQVALSLALLVGAGLLIRSFGQLSQESPGFDADNVLTFSIGLDEATYGDPSAKQAFYRRVGEELRALPGVEAVAQTSGLPFGDGGTSLNLFPAEAAALSLEESVQSSWRIVDANYFAVLRIPLVEGRAFDDRDTNWDTPVIMLSRRLAEQFWPGESALGKRVNPGGGDNLYTVIGVVEDIRLYDLSGVTERPQMYFPLTLWAGWRYQSFAVRTSLPPESLASSVRETMRRIDPAQPIYALDTLAAMARRDLRLPNLSAWLLSIFAGVALLLATVGIYAVMSTSVAQRTREIGVRMALGAAPMTVHRMILRHGIQLVGSGVLIGIVLSAAAGKVLESVLFNTTAFEIPVLGAAAATLLITALLAVFQPARRATRIEPIVALRAE</sequence>
<dbReference type="Pfam" id="PF12704">
    <property type="entry name" value="MacB_PCD"/>
    <property type="match status" value="2"/>
</dbReference>
<dbReference type="RefSeq" id="WP_330930526.1">
    <property type="nucleotide sequence ID" value="NZ_CP119075.1"/>
</dbReference>
<dbReference type="InterPro" id="IPR047928">
    <property type="entry name" value="Perm_prefix_1"/>
</dbReference>
<proteinExistence type="inferred from homology"/>
<evidence type="ECO:0000256" key="6">
    <source>
        <dbReference type="ARBA" id="ARBA00038076"/>
    </source>
</evidence>
<keyword evidence="5 7" id="KW-0472">Membrane</keyword>
<keyword evidence="3 7" id="KW-0812">Transmembrane</keyword>
<dbReference type="GO" id="GO:0005886">
    <property type="term" value="C:plasma membrane"/>
    <property type="evidence" value="ECO:0007669"/>
    <property type="project" value="UniProtKB-SubCell"/>
</dbReference>
<dbReference type="GO" id="GO:0022857">
    <property type="term" value="F:transmembrane transporter activity"/>
    <property type="evidence" value="ECO:0007669"/>
    <property type="project" value="TreeGrafter"/>
</dbReference>
<protein>
    <submittedName>
        <fullName evidence="10">ABC transporter permease</fullName>
    </submittedName>
</protein>
<dbReference type="Proteomes" id="UP001218638">
    <property type="component" value="Chromosome"/>
</dbReference>
<evidence type="ECO:0000256" key="3">
    <source>
        <dbReference type="ARBA" id="ARBA00022692"/>
    </source>
</evidence>
<dbReference type="Pfam" id="PF02687">
    <property type="entry name" value="FtsX"/>
    <property type="match status" value="2"/>
</dbReference>
<reference evidence="10" key="1">
    <citation type="submission" date="2023-03" db="EMBL/GenBank/DDBJ databases">
        <title>Lomoglobus Profundus gen. nov., sp. nov., a novel member of the phylum Verrucomicrobia, isolated from deep-marine sediment of South China Sea.</title>
        <authorList>
            <person name="Ahmad T."/>
            <person name="Ishaq S.E."/>
            <person name="Wang F."/>
        </authorList>
    </citation>
    <scope>NUCLEOTIDE SEQUENCE</scope>
    <source>
        <strain evidence="10">LMO-M01</strain>
    </source>
</reference>
<feature type="transmembrane region" description="Helical" evidence="7">
    <location>
        <begin position="99"/>
        <end position="121"/>
    </location>
</feature>
<evidence type="ECO:0000259" key="8">
    <source>
        <dbReference type="Pfam" id="PF02687"/>
    </source>
</evidence>
<feature type="transmembrane region" description="Helical" evidence="7">
    <location>
        <begin position="756"/>
        <end position="779"/>
    </location>
</feature>
<dbReference type="EMBL" id="CP119075">
    <property type="protein sequence ID" value="WED63823.1"/>
    <property type="molecule type" value="Genomic_DNA"/>
</dbReference>
<dbReference type="InterPro" id="IPR050250">
    <property type="entry name" value="Macrolide_Exporter_MacB"/>
</dbReference>
<dbReference type="InterPro" id="IPR025857">
    <property type="entry name" value="MacB_PCD"/>
</dbReference>
<dbReference type="KEGG" id="slom:PXH66_15910"/>
<evidence type="ECO:0000259" key="9">
    <source>
        <dbReference type="Pfam" id="PF12704"/>
    </source>
</evidence>
<feature type="transmembrane region" description="Helical" evidence="7">
    <location>
        <begin position="352"/>
        <end position="373"/>
    </location>
</feature>
<evidence type="ECO:0000256" key="7">
    <source>
        <dbReference type="SAM" id="Phobius"/>
    </source>
</evidence>
<dbReference type="PANTHER" id="PTHR30572:SF4">
    <property type="entry name" value="ABC TRANSPORTER PERMEASE YTRF"/>
    <property type="match status" value="1"/>
</dbReference>
<dbReference type="PANTHER" id="PTHR30572">
    <property type="entry name" value="MEMBRANE COMPONENT OF TRANSPORTER-RELATED"/>
    <property type="match status" value="1"/>
</dbReference>
<gene>
    <name evidence="10" type="ORF">PXH66_15910</name>
</gene>
<feature type="domain" description="ABC3 transporter permease C-terminal" evidence="8">
    <location>
        <begin position="355"/>
        <end position="468"/>
    </location>
</feature>
<feature type="transmembrane region" description="Helical" evidence="7">
    <location>
        <begin position="443"/>
        <end position="464"/>
    </location>
</feature>
<feature type="transmembrane region" description="Helical" evidence="7">
    <location>
        <begin position="400"/>
        <end position="423"/>
    </location>
</feature>